<accession>A0ABY4RUV7</accession>
<comment type="caution">
    <text evidence="2">Lacks conserved residue(s) required for the propagation of feature annotation.</text>
</comment>
<feature type="domain" description="Response regulatory" evidence="3">
    <location>
        <begin position="110"/>
        <end position="227"/>
    </location>
</feature>
<dbReference type="EMBL" id="CP027059">
    <property type="protein sequence ID" value="UQZ85192.1"/>
    <property type="molecule type" value="Genomic_DNA"/>
</dbReference>
<dbReference type="PANTHER" id="PTHR43547:SF2">
    <property type="entry name" value="HYBRID SIGNAL TRANSDUCTION HISTIDINE KINASE C"/>
    <property type="match status" value="1"/>
</dbReference>
<evidence type="ECO:0000259" key="3">
    <source>
        <dbReference type="PROSITE" id="PS50110"/>
    </source>
</evidence>
<dbReference type="SUPFAM" id="SSF52172">
    <property type="entry name" value="CheY-like"/>
    <property type="match status" value="1"/>
</dbReference>
<name>A0ABY4RUV7_9BACL</name>
<dbReference type="InterPro" id="IPR001789">
    <property type="entry name" value="Sig_transdc_resp-reg_receiver"/>
</dbReference>
<organism evidence="4 5">
    <name type="scientific">Paenibacillus konkukensis</name>
    <dbReference type="NCBI Taxonomy" id="2020716"/>
    <lineage>
        <taxon>Bacteria</taxon>
        <taxon>Bacillati</taxon>
        <taxon>Bacillota</taxon>
        <taxon>Bacilli</taxon>
        <taxon>Bacillales</taxon>
        <taxon>Paenibacillaceae</taxon>
        <taxon>Paenibacillus</taxon>
    </lineage>
</organism>
<evidence type="ECO:0000313" key="4">
    <source>
        <dbReference type="EMBL" id="UQZ85192.1"/>
    </source>
</evidence>
<protein>
    <submittedName>
        <fullName evidence="4">Alkaline phosphatase synthesis transcriptional regulatory protein PhoP</fullName>
    </submittedName>
</protein>
<sequence length="228" mass="25137">MELQDLETRLGLEKAAPAVMPSYDPVEKLLIVLLPGQPLASAHFLSLPVRDFLQRASLLEGNVTVASFPECASPDPEAFAEMIAMTQSQETAEQELQVYCPLGGLNGAPSIVMIDQNADLLDFMQARLGMQGYDVLPAQDGLEGLHLIREASPDLVITELTLPALDGYQLIHRIRQSRELNRSCKIMVLTDLGLDREVSKCFDLGVSDVIRKPFSPVELEARIRRLLA</sequence>
<proteinExistence type="predicted"/>
<dbReference type="Proteomes" id="UP001057134">
    <property type="component" value="Chromosome"/>
</dbReference>
<reference evidence="4" key="1">
    <citation type="submission" date="2018-02" db="EMBL/GenBank/DDBJ databases">
        <authorList>
            <person name="Kim S.-K."/>
            <person name="Jung H.-I."/>
            <person name="Lee S.-W."/>
        </authorList>
    </citation>
    <scope>NUCLEOTIDE SEQUENCE</scope>
    <source>
        <strain evidence="4">SK3146</strain>
    </source>
</reference>
<evidence type="ECO:0000256" key="2">
    <source>
        <dbReference type="PROSITE-ProRule" id="PRU00169"/>
    </source>
</evidence>
<reference evidence="4" key="2">
    <citation type="journal article" date="2021" name="J Anim Sci Technol">
        <title>Complete genome sequence of Paenibacillus konkukensis sp. nov. SK3146 as a potential probiotic strain.</title>
        <authorList>
            <person name="Jung H.I."/>
            <person name="Park S."/>
            <person name="Niu K.M."/>
            <person name="Lee S.W."/>
            <person name="Kothari D."/>
            <person name="Yi K.J."/>
            <person name="Kim S.K."/>
        </authorList>
    </citation>
    <scope>NUCLEOTIDE SEQUENCE</scope>
    <source>
        <strain evidence="4">SK3146</strain>
    </source>
</reference>
<dbReference type="Gene3D" id="3.40.50.2300">
    <property type="match status" value="1"/>
</dbReference>
<keyword evidence="1" id="KW-0597">Phosphoprotein</keyword>
<dbReference type="InterPro" id="IPR011006">
    <property type="entry name" value="CheY-like_superfamily"/>
</dbReference>
<dbReference type="Pfam" id="PF00072">
    <property type="entry name" value="Response_reg"/>
    <property type="match status" value="1"/>
</dbReference>
<keyword evidence="5" id="KW-1185">Reference proteome</keyword>
<gene>
    <name evidence="4" type="primary">phoP_4</name>
    <name evidence="4" type="ORF">SK3146_04475</name>
</gene>
<dbReference type="PANTHER" id="PTHR43547">
    <property type="entry name" value="TWO-COMPONENT HISTIDINE KINASE"/>
    <property type="match status" value="1"/>
</dbReference>
<dbReference type="PROSITE" id="PS50110">
    <property type="entry name" value="RESPONSE_REGULATORY"/>
    <property type="match status" value="1"/>
</dbReference>
<dbReference type="SMART" id="SM00448">
    <property type="entry name" value="REC"/>
    <property type="match status" value="1"/>
</dbReference>
<evidence type="ECO:0000256" key="1">
    <source>
        <dbReference type="ARBA" id="ARBA00022553"/>
    </source>
</evidence>
<evidence type="ECO:0000313" key="5">
    <source>
        <dbReference type="Proteomes" id="UP001057134"/>
    </source>
</evidence>